<protein>
    <submittedName>
        <fullName evidence="1">Uncharacterized protein</fullName>
    </submittedName>
</protein>
<dbReference type="EMBL" id="KN827945">
    <property type="protein sequence ID" value="KIK75670.1"/>
    <property type="molecule type" value="Genomic_DNA"/>
</dbReference>
<name>A0A0D0DDZ1_9AGAM</name>
<accession>A0A0D0DDZ1</accession>
<reference evidence="1 2" key="1">
    <citation type="submission" date="2014-04" db="EMBL/GenBank/DDBJ databases">
        <authorList>
            <consortium name="DOE Joint Genome Institute"/>
            <person name="Kuo A."/>
            <person name="Kohler A."/>
            <person name="Jargeat P."/>
            <person name="Nagy L.G."/>
            <person name="Floudas D."/>
            <person name="Copeland A."/>
            <person name="Barry K.W."/>
            <person name="Cichocki N."/>
            <person name="Veneault-Fourrey C."/>
            <person name="LaButti K."/>
            <person name="Lindquist E.A."/>
            <person name="Lipzen A."/>
            <person name="Lundell T."/>
            <person name="Morin E."/>
            <person name="Murat C."/>
            <person name="Sun H."/>
            <person name="Tunlid A."/>
            <person name="Henrissat B."/>
            <person name="Grigoriev I.V."/>
            <person name="Hibbett D.S."/>
            <person name="Martin F."/>
            <person name="Nordberg H.P."/>
            <person name="Cantor M.N."/>
            <person name="Hua S.X."/>
        </authorList>
    </citation>
    <scope>NUCLEOTIDE SEQUENCE [LARGE SCALE GENOMIC DNA]</scope>
    <source>
        <strain evidence="1 2">Ve08.2h10</strain>
    </source>
</reference>
<organism evidence="1 2">
    <name type="scientific">Paxillus rubicundulus Ve08.2h10</name>
    <dbReference type="NCBI Taxonomy" id="930991"/>
    <lineage>
        <taxon>Eukaryota</taxon>
        <taxon>Fungi</taxon>
        <taxon>Dikarya</taxon>
        <taxon>Basidiomycota</taxon>
        <taxon>Agaricomycotina</taxon>
        <taxon>Agaricomycetes</taxon>
        <taxon>Agaricomycetidae</taxon>
        <taxon>Boletales</taxon>
        <taxon>Paxilineae</taxon>
        <taxon>Paxillaceae</taxon>
        <taxon>Paxillus</taxon>
    </lineage>
</organism>
<dbReference type="InParanoid" id="A0A0D0DDZ1"/>
<dbReference type="HOGENOM" id="CLU_2886467_0_0_1"/>
<evidence type="ECO:0000313" key="1">
    <source>
        <dbReference type="EMBL" id="KIK75670.1"/>
    </source>
</evidence>
<proteinExistence type="predicted"/>
<gene>
    <name evidence="1" type="ORF">PAXRUDRAFT_18793</name>
</gene>
<dbReference type="AlphaFoldDB" id="A0A0D0DDZ1"/>
<evidence type="ECO:0000313" key="2">
    <source>
        <dbReference type="Proteomes" id="UP000054538"/>
    </source>
</evidence>
<dbReference type="Proteomes" id="UP000054538">
    <property type="component" value="Unassembled WGS sequence"/>
</dbReference>
<keyword evidence="2" id="KW-1185">Reference proteome</keyword>
<sequence length="63" mass="6962">MATFGGNLNEDMIIYPSDNGPDAFEPHDVSSRTTYAAIYAPGWSKAKAKGHVQHKLVFQDLHD</sequence>
<reference evidence="2" key="2">
    <citation type="submission" date="2015-01" db="EMBL/GenBank/DDBJ databases">
        <title>Evolutionary Origins and Diversification of the Mycorrhizal Mutualists.</title>
        <authorList>
            <consortium name="DOE Joint Genome Institute"/>
            <consortium name="Mycorrhizal Genomics Consortium"/>
            <person name="Kohler A."/>
            <person name="Kuo A."/>
            <person name="Nagy L.G."/>
            <person name="Floudas D."/>
            <person name="Copeland A."/>
            <person name="Barry K.W."/>
            <person name="Cichocki N."/>
            <person name="Veneault-Fourrey C."/>
            <person name="LaButti K."/>
            <person name="Lindquist E.A."/>
            <person name="Lipzen A."/>
            <person name="Lundell T."/>
            <person name="Morin E."/>
            <person name="Murat C."/>
            <person name="Riley R."/>
            <person name="Ohm R."/>
            <person name="Sun H."/>
            <person name="Tunlid A."/>
            <person name="Henrissat B."/>
            <person name="Grigoriev I.V."/>
            <person name="Hibbett D.S."/>
            <person name="Martin F."/>
        </authorList>
    </citation>
    <scope>NUCLEOTIDE SEQUENCE [LARGE SCALE GENOMIC DNA]</scope>
    <source>
        <strain evidence="2">Ve08.2h10</strain>
    </source>
</reference>